<feature type="transmembrane region" description="Helical" evidence="7">
    <location>
        <begin position="213"/>
        <end position="238"/>
    </location>
</feature>
<comment type="subcellular location">
    <subcellularLocation>
        <location evidence="1">Cell membrane</location>
        <topology evidence="1">Multi-pass membrane protein</topology>
    </subcellularLocation>
</comment>
<evidence type="ECO:0000256" key="7">
    <source>
        <dbReference type="SAM" id="Phobius"/>
    </source>
</evidence>
<sequence>MYSQWVRIPLWQRVLAGFALGALAGWLAGPSAKDWFKPVGDLYISLIRMVVIPLLLTSIISSVANLHGVGGAARLGTKTIGYFILTAVFASLIGLGTGLLLEPGLGLGQLALQDVKPKVIPGPLEVLLGVVPSNPFKAMADGNVLQVLFFALVIGAVLAVMGDKAATVRTFVNEANDVVMKVVKIALQLTPIGTFGLIAWVVGVYGAGALAPLAKYIVAVYVACAIHLVVVYGGLTWLHGLNPLKFFKGAAPATQVAFVTASSFASLPMTLSSTVNRLGVAREYASFAVPLGASMKMDGCGAIFPAIAAIFIAQYTGVELSTGAYVAIFVTAVIGSLATAGVPGPSIVMLTLTLNAVGLPLEAIGYIIAVDRVVDMMRTATNVTGQALVPVLVARTEGLLNKDVFNGAYLADDDTPVAAVEKA</sequence>
<dbReference type="PRINTS" id="PR00173">
    <property type="entry name" value="EDTRNSPORT"/>
</dbReference>
<organism evidence="8 9">
    <name type="scientific">Novispirillum itersonii</name>
    <name type="common">Aquaspirillum itersonii</name>
    <dbReference type="NCBI Taxonomy" id="189"/>
    <lineage>
        <taxon>Bacteria</taxon>
        <taxon>Pseudomonadati</taxon>
        <taxon>Pseudomonadota</taxon>
        <taxon>Alphaproteobacteria</taxon>
        <taxon>Rhodospirillales</taxon>
        <taxon>Novispirillaceae</taxon>
        <taxon>Novispirillum</taxon>
    </lineage>
</organism>
<dbReference type="Gene3D" id="1.10.3860.10">
    <property type="entry name" value="Sodium:dicarboxylate symporter"/>
    <property type="match status" value="1"/>
</dbReference>
<dbReference type="AlphaFoldDB" id="A0A7W9ZI72"/>
<dbReference type="PANTHER" id="PTHR42865:SF7">
    <property type="entry name" value="PROTON_GLUTAMATE-ASPARTATE SYMPORTER"/>
    <property type="match status" value="1"/>
</dbReference>
<keyword evidence="9" id="KW-1185">Reference proteome</keyword>
<dbReference type="GO" id="GO:0006835">
    <property type="term" value="P:dicarboxylic acid transport"/>
    <property type="evidence" value="ECO:0007669"/>
    <property type="project" value="TreeGrafter"/>
</dbReference>
<evidence type="ECO:0000256" key="2">
    <source>
        <dbReference type="ARBA" id="ARBA00022448"/>
    </source>
</evidence>
<keyword evidence="4 7" id="KW-0812">Transmembrane</keyword>
<protein>
    <submittedName>
        <fullName evidence="8">Na+/H+-dicarboxylate symporter</fullName>
    </submittedName>
</protein>
<proteinExistence type="predicted"/>
<keyword evidence="2" id="KW-0813">Transport</keyword>
<dbReference type="GO" id="GO:0005886">
    <property type="term" value="C:plasma membrane"/>
    <property type="evidence" value="ECO:0007669"/>
    <property type="project" value="UniProtKB-SubCell"/>
</dbReference>
<dbReference type="SUPFAM" id="SSF118215">
    <property type="entry name" value="Proton glutamate symport protein"/>
    <property type="match status" value="1"/>
</dbReference>
<feature type="transmembrane region" description="Helical" evidence="7">
    <location>
        <begin position="80"/>
        <end position="101"/>
    </location>
</feature>
<evidence type="ECO:0000313" key="8">
    <source>
        <dbReference type="EMBL" id="MBB6211685.1"/>
    </source>
</evidence>
<dbReference type="RefSeq" id="WP_184264683.1">
    <property type="nucleotide sequence ID" value="NZ_JACIIX010000013.1"/>
</dbReference>
<evidence type="ECO:0000256" key="1">
    <source>
        <dbReference type="ARBA" id="ARBA00004651"/>
    </source>
</evidence>
<feature type="transmembrane region" description="Helical" evidence="7">
    <location>
        <begin position="291"/>
        <end position="312"/>
    </location>
</feature>
<keyword evidence="3" id="KW-1003">Cell membrane</keyword>
<dbReference type="InterPro" id="IPR036458">
    <property type="entry name" value="Na:dicarbo_symporter_sf"/>
</dbReference>
<evidence type="ECO:0000256" key="3">
    <source>
        <dbReference type="ARBA" id="ARBA00022475"/>
    </source>
</evidence>
<dbReference type="Pfam" id="PF00375">
    <property type="entry name" value="SDF"/>
    <property type="match status" value="1"/>
</dbReference>
<evidence type="ECO:0000313" key="9">
    <source>
        <dbReference type="Proteomes" id="UP000544872"/>
    </source>
</evidence>
<evidence type="ECO:0000256" key="6">
    <source>
        <dbReference type="ARBA" id="ARBA00023136"/>
    </source>
</evidence>
<feature type="transmembrane region" description="Helical" evidence="7">
    <location>
        <begin position="144"/>
        <end position="161"/>
    </location>
</feature>
<feature type="transmembrane region" description="Helical" evidence="7">
    <location>
        <begin position="347"/>
        <end position="369"/>
    </location>
</feature>
<dbReference type="InterPro" id="IPR001991">
    <property type="entry name" value="Na-dicarboxylate_symporter"/>
</dbReference>
<keyword evidence="6 7" id="KW-0472">Membrane</keyword>
<keyword evidence="5 7" id="KW-1133">Transmembrane helix</keyword>
<evidence type="ECO:0000256" key="5">
    <source>
        <dbReference type="ARBA" id="ARBA00022989"/>
    </source>
</evidence>
<comment type="caution">
    <text evidence="8">The sequence shown here is derived from an EMBL/GenBank/DDBJ whole genome shotgun (WGS) entry which is preliminary data.</text>
</comment>
<feature type="transmembrane region" description="Helical" evidence="7">
    <location>
        <begin position="42"/>
        <end position="68"/>
    </location>
</feature>
<dbReference type="PANTHER" id="PTHR42865">
    <property type="entry name" value="PROTON/GLUTAMATE-ASPARTATE SYMPORTER"/>
    <property type="match status" value="1"/>
</dbReference>
<reference evidence="8 9" key="1">
    <citation type="submission" date="2020-08" db="EMBL/GenBank/DDBJ databases">
        <title>Genomic Encyclopedia of Type Strains, Phase IV (KMG-IV): sequencing the most valuable type-strain genomes for metagenomic binning, comparative biology and taxonomic classification.</title>
        <authorList>
            <person name="Goeker M."/>
        </authorList>
    </citation>
    <scope>NUCLEOTIDE SEQUENCE [LARGE SCALE GENOMIC DNA]</scope>
    <source>
        <strain evidence="8 9">DSM 11590</strain>
    </source>
</reference>
<dbReference type="GO" id="GO:0015293">
    <property type="term" value="F:symporter activity"/>
    <property type="evidence" value="ECO:0007669"/>
    <property type="project" value="UniProtKB-KW"/>
</dbReference>
<dbReference type="EMBL" id="JACIIX010000013">
    <property type="protein sequence ID" value="MBB6211685.1"/>
    <property type="molecule type" value="Genomic_DNA"/>
</dbReference>
<gene>
    <name evidence="8" type="ORF">FHS48_003128</name>
</gene>
<feature type="transmembrane region" description="Helical" evidence="7">
    <location>
        <begin position="182"/>
        <end position="207"/>
    </location>
</feature>
<feature type="transmembrane region" description="Helical" evidence="7">
    <location>
        <begin position="324"/>
        <end position="341"/>
    </location>
</feature>
<evidence type="ECO:0000256" key="4">
    <source>
        <dbReference type="ARBA" id="ARBA00022692"/>
    </source>
</evidence>
<feature type="transmembrane region" description="Helical" evidence="7">
    <location>
        <begin position="250"/>
        <end position="271"/>
    </location>
</feature>
<name>A0A7W9ZI72_NOVIT</name>
<accession>A0A7W9ZI72</accession>
<dbReference type="Proteomes" id="UP000544872">
    <property type="component" value="Unassembled WGS sequence"/>
</dbReference>